<accession>A0A8K9V5M0</accession>
<dbReference type="Gene3D" id="2.130.10.10">
    <property type="entry name" value="YVTN repeat-like/Quinoprotein amine dehydrogenase"/>
    <property type="match status" value="1"/>
</dbReference>
<dbReference type="GO" id="GO:1905786">
    <property type="term" value="P:positive regulation of anaphase-promoting complex-dependent catabolic process"/>
    <property type="evidence" value="ECO:0007669"/>
    <property type="project" value="TreeGrafter"/>
</dbReference>
<dbReference type="InterPro" id="IPR036322">
    <property type="entry name" value="WD40_repeat_dom_sf"/>
</dbReference>
<protein>
    <submittedName>
        <fullName evidence="3">Cell division cycle 20 homolog</fullName>
    </submittedName>
</protein>
<keyword evidence="1" id="KW-0853">WD repeat</keyword>
<dbReference type="PANTHER" id="PTHR19918:SF3">
    <property type="entry name" value="CELL DIVISION CYCLE PROTEIN 20 HOMOLOG"/>
    <property type="match status" value="1"/>
</dbReference>
<dbReference type="Pfam" id="PF00400">
    <property type="entry name" value="WD40"/>
    <property type="match status" value="1"/>
</dbReference>
<evidence type="ECO:0000313" key="4">
    <source>
        <dbReference type="Proteomes" id="UP000694395"/>
    </source>
</evidence>
<dbReference type="SMART" id="SM00320">
    <property type="entry name" value="WD40"/>
    <property type="match status" value="3"/>
</dbReference>
<keyword evidence="4" id="KW-1185">Reference proteome</keyword>
<dbReference type="GeneTree" id="ENSGT00950000183104"/>
<dbReference type="InterPro" id="IPR015943">
    <property type="entry name" value="WD40/YVTN_repeat-like_dom_sf"/>
</dbReference>
<dbReference type="GO" id="GO:0010997">
    <property type="term" value="F:anaphase-promoting complex binding"/>
    <property type="evidence" value="ECO:0007669"/>
    <property type="project" value="InterPro"/>
</dbReference>
<dbReference type="GO" id="GO:0005680">
    <property type="term" value="C:anaphase-promoting complex"/>
    <property type="evidence" value="ECO:0007669"/>
    <property type="project" value="TreeGrafter"/>
</dbReference>
<dbReference type="Proteomes" id="UP000694395">
    <property type="component" value="Chromosome 8"/>
</dbReference>
<dbReference type="InterPro" id="IPR001680">
    <property type="entry name" value="WD40_rpt"/>
</dbReference>
<reference evidence="3" key="1">
    <citation type="submission" date="2020-07" db="EMBL/GenBank/DDBJ databases">
        <title>A long reads based de novo assembly of the rainbow trout Arlee double haploid line genome.</title>
        <authorList>
            <person name="Gao G."/>
            <person name="Palti Y."/>
        </authorList>
    </citation>
    <scope>NUCLEOTIDE SEQUENCE [LARGE SCALE GENOMIC DNA]</scope>
</reference>
<keyword evidence="2" id="KW-0677">Repeat</keyword>
<dbReference type="SUPFAM" id="SSF50978">
    <property type="entry name" value="WD40 repeat-like"/>
    <property type="match status" value="1"/>
</dbReference>
<dbReference type="AlphaFoldDB" id="A0A8K9V5M0"/>
<sequence length="415" mass="45914">MAQYGFKNGIHSILKLDMPITNAPMARRQRKAISSTSTNSANTSALYSFTNGSTNLPLSFLGKNGKCTTSKASGDCYIPTRNNKQMDLGSFLLSKKNEPMATNPSTATSNQKAWSILHLGGKSLNAPEGYQNNLKVLYSQVSIPVCPKKTRYISSVSDSFLKASELQNDFYLNLLDWSSRNLLAVALHNSLPLWDVENQKCLRSMASHTARVASLSWNDYILSRGSRSGHIYHHDVRVADHLTLSGYLASGGNDNLVYVWSDVQDGSGQGSSSIHFFSEHQGAVKALAWCPWEHNILASGGGTRDCHIRIWNVNCGSCINGLDTRSQISSLMFAPNYKELVSSHGYSHNNIVIWYSKQTLNCFYSPQVMRTDCSTIVTVSGDETVRFWKSFELDPVKKKANEMKSTSSIIHTAIQ</sequence>
<dbReference type="InterPro" id="IPR033010">
    <property type="entry name" value="Cdc20/Fizzy"/>
</dbReference>
<reference evidence="3" key="2">
    <citation type="submission" date="2025-08" db="UniProtKB">
        <authorList>
            <consortium name="Ensembl"/>
        </authorList>
    </citation>
    <scope>IDENTIFICATION</scope>
</reference>
<name>A0A8K9V5M0_ONCMY</name>
<dbReference type="Ensembl" id="ENSOMYT00000135814.1">
    <property type="protein sequence ID" value="ENSOMYP00000114945.1"/>
    <property type="gene ID" value="ENSOMYG00000029996.2"/>
</dbReference>
<evidence type="ECO:0000256" key="1">
    <source>
        <dbReference type="ARBA" id="ARBA00022574"/>
    </source>
</evidence>
<organism evidence="3 4">
    <name type="scientific">Oncorhynchus mykiss</name>
    <name type="common">Rainbow trout</name>
    <name type="synonym">Salmo gairdneri</name>
    <dbReference type="NCBI Taxonomy" id="8022"/>
    <lineage>
        <taxon>Eukaryota</taxon>
        <taxon>Metazoa</taxon>
        <taxon>Chordata</taxon>
        <taxon>Craniata</taxon>
        <taxon>Vertebrata</taxon>
        <taxon>Euteleostomi</taxon>
        <taxon>Actinopterygii</taxon>
        <taxon>Neopterygii</taxon>
        <taxon>Teleostei</taxon>
        <taxon>Protacanthopterygii</taxon>
        <taxon>Salmoniformes</taxon>
        <taxon>Salmonidae</taxon>
        <taxon>Salmoninae</taxon>
        <taxon>Oncorhynchus</taxon>
    </lineage>
</organism>
<evidence type="ECO:0000313" key="3">
    <source>
        <dbReference type="Ensembl" id="ENSOMYP00000114945.1"/>
    </source>
</evidence>
<proteinExistence type="predicted"/>
<evidence type="ECO:0000256" key="2">
    <source>
        <dbReference type="ARBA" id="ARBA00022737"/>
    </source>
</evidence>
<dbReference type="GO" id="GO:1990757">
    <property type="term" value="F:ubiquitin ligase activator activity"/>
    <property type="evidence" value="ECO:0007669"/>
    <property type="project" value="TreeGrafter"/>
</dbReference>
<dbReference type="GO" id="GO:0031145">
    <property type="term" value="P:anaphase-promoting complex-dependent catabolic process"/>
    <property type="evidence" value="ECO:0007669"/>
    <property type="project" value="TreeGrafter"/>
</dbReference>
<dbReference type="PANTHER" id="PTHR19918">
    <property type="entry name" value="CELL DIVISION CYCLE 20 CDC20 FIZZY -RELATED"/>
    <property type="match status" value="1"/>
</dbReference>
<reference evidence="3" key="3">
    <citation type="submission" date="2025-09" db="UniProtKB">
        <authorList>
            <consortium name="Ensembl"/>
        </authorList>
    </citation>
    <scope>IDENTIFICATION</scope>
</reference>